<evidence type="ECO:0000256" key="1">
    <source>
        <dbReference type="SAM" id="Phobius"/>
    </source>
</evidence>
<evidence type="ECO:0000313" key="3">
    <source>
        <dbReference type="Proteomes" id="UP000490535"/>
    </source>
</evidence>
<organism evidence="2 3">
    <name type="scientific">Acinetobacter bereziniae</name>
    <name type="common">Acinetobacter genomosp. 10</name>
    <dbReference type="NCBI Taxonomy" id="106648"/>
    <lineage>
        <taxon>Bacteria</taxon>
        <taxon>Pseudomonadati</taxon>
        <taxon>Pseudomonadota</taxon>
        <taxon>Gammaproteobacteria</taxon>
        <taxon>Moraxellales</taxon>
        <taxon>Moraxellaceae</taxon>
        <taxon>Acinetobacter</taxon>
    </lineage>
</organism>
<sequence length="65" mass="7666">MTNQLIDRKFYFLVFILFVSIMTTNQIHNDSSDTLLTIINFFIIIKVLHLIFTQLISTIFKICNP</sequence>
<protein>
    <submittedName>
        <fullName evidence="2">Uncharacterized protein</fullName>
    </submittedName>
</protein>
<comment type="caution">
    <text evidence="2">The sequence shown here is derived from an EMBL/GenBank/DDBJ whole genome shotgun (WGS) entry which is preliminary data.</text>
</comment>
<keyword evidence="1" id="KW-1133">Transmembrane helix</keyword>
<evidence type="ECO:0000313" key="2">
    <source>
        <dbReference type="EMBL" id="KAF1025485.1"/>
    </source>
</evidence>
<gene>
    <name evidence="2" type="ORF">GAK29_01927</name>
</gene>
<name>A0A833UVJ5_ACIBZ</name>
<feature type="transmembrane region" description="Helical" evidence="1">
    <location>
        <begin position="10"/>
        <end position="28"/>
    </location>
</feature>
<keyword evidence="1" id="KW-0812">Transmembrane</keyword>
<dbReference type="AlphaFoldDB" id="A0A833UVJ5"/>
<reference evidence="3" key="1">
    <citation type="journal article" date="2020" name="MBio">
        <title>Horizontal gene transfer to a defensive symbiont with a reduced genome amongst a multipartite beetle microbiome.</title>
        <authorList>
            <person name="Waterworth S.C."/>
            <person name="Florez L.V."/>
            <person name="Rees E.R."/>
            <person name="Hertweck C."/>
            <person name="Kaltenpoth M."/>
            <person name="Kwan J.C."/>
        </authorList>
    </citation>
    <scope>NUCLEOTIDE SEQUENCE [LARGE SCALE GENOMIC DNA]</scope>
</reference>
<dbReference type="EMBL" id="WNDP01000039">
    <property type="protein sequence ID" value="KAF1025485.1"/>
    <property type="molecule type" value="Genomic_DNA"/>
</dbReference>
<dbReference type="Proteomes" id="UP000490535">
    <property type="component" value="Unassembled WGS sequence"/>
</dbReference>
<keyword evidence="1" id="KW-0472">Membrane</keyword>
<accession>A0A833UVJ5</accession>
<proteinExistence type="predicted"/>
<feature type="transmembrane region" description="Helical" evidence="1">
    <location>
        <begin position="34"/>
        <end position="52"/>
    </location>
</feature>